<protein>
    <submittedName>
        <fullName evidence="2">Uncharacterized protein</fullName>
    </submittedName>
</protein>
<keyword evidence="3" id="KW-1185">Reference proteome</keyword>
<dbReference type="AlphaFoldDB" id="A0A9Q3JD62"/>
<evidence type="ECO:0000256" key="1">
    <source>
        <dbReference type="SAM" id="MobiDB-lite"/>
    </source>
</evidence>
<dbReference type="EMBL" id="AVOT02068818">
    <property type="protein sequence ID" value="MBW0559901.1"/>
    <property type="molecule type" value="Genomic_DNA"/>
</dbReference>
<feature type="region of interest" description="Disordered" evidence="1">
    <location>
        <begin position="1"/>
        <end position="74"/>
    </location>
</feature>
<gene>
    <name evidence="2" type="ORF">O181_099616</name>
</gene>
<accession>A0A9Q3JD62</accession>
<organism evidence="2 3">
    <name type="scientific">Austropuccinia psidii MF-1</name>
    <dbReference type="NCBI Taxonomy" id="1389203"/>
    <lineage>
        <taxon>Eukaryota</taxon>
        <taxon>Fungi</taxon>
        <taxon>Dikarya</taxon>
        <taxon>Basidiomycota</taxon>
        <taxon>Pucciniomycotina</taxon>
        <taxon>Pucciniomycetes</taxon>
        <taxon>Pucciniales</taxon>
        <taxon>Sphaerophragmiaceae</taxon>
        <taxon>Austropuccinia</taxon>
    </lineage>
</organism>
<name>A0A9Q3JD62_9BASI</name>
<dbReference type="Proteomes" id="UP000765509">
    <property type="component" value="Unassembled WGS sequence"/>
</dbReference>
<sequence>MPPVHLRDLGIPRNQPEEREGLFRSRRSGFGEHDRGQDTQGDHSYTPIHLPIQKRTQTRGLERHGSSTSAPPTP</sequence>
<evidence type="ECO:0000313" key="2">
    <source>
        <dbReference type="EMBL" id="MBW0559901.1"/>
    </source>
</evidence>
<feature type="compositionally biased region" description="Basic and acidic residues" evidence="1">
    <location>
        <begin position="1"/>
        <end position="41"/>
    </location>
</feature>
<reference evidence="2" key="1">
    <citation type="submission" date="2021-03" db="EMBL/GenBank/DDBJ databases">
        <title>Draft genome sequence of rust myrtle Austropuccinia psidii MF-1, a brazilian biotype.</title>
        <authorList>
            <person name="Quecine M.C."/>
            <person name="Pachon D.M.R."/>
            <person name="Bonatelli M.L."/>
            <person name="Correr F.H."/>
            <person name="Franceschini L.M."/>
            <person name="Leite T.F."/>
            <person name="Margarido G.R.A."/>
            <person name="Almeida C.A."/>
            <person name="Ferrarezi J.A."/>
            <person name="Labate C.A."/>
        </authorList>
    </citation>
    <scope>NUCLEOTIDE SEQUENCE</scope>
    <source>
        <strain evidence="2">MF-1</strain>
    </source>
</reference>
<evidence type="ECO:0000313" key="3">
    <source>
        <dbReference type="Proteomes" id="UP000765509"/>
    </source>
</evidence>
<comment type="caution">
    <text evidence="2">The sequence shown here is derived from an EMBL/GenBank/DDBJ whole genome shotgun (WGS) entry which is preliminary data.</text>
</comment>
<proteinExistence type="predicted"/>